<dbReference type="Proteomes" id="UP000078263">
    <property type="component" value="Chromosome"/>
</dbReference>
<dbReference type="EMBL" id="CP016033">
    <property type="protein sequence ID" value="ANK13635.1"/>
    <property type="molecule type" value="Genomic_DNA"/>
</dbReference>
<dbReference type="AlphaFoldDB" id="A0A192D698"/>
<feature type="transmembrane region" description="Helical" evidence="1">
    <location>
        <begin position="40"/>
        <end position="60"/>
    </location>
</feature>
<name>A0A192D698_9SPHN</name>
<dbReference type="KEGG" id="pns:A9D12_12560"/>
<feature type="transmembrane region" description="Helical" evidence="1">
    <location>
        <begin position="7"/>
        <end position="28"/>
    </location>
</feature>
<keyword evidence="3" id="KW-1185">Reference proteome</keyword>
<evidence type="ECO:0000256" key="1">
    <source>
        <dbReference type="SAM" id="Phobius"/>
    </source>
</evidence>
<evidence type="ECO:0000313" key="3">
    <source>
        <dbReference type="Proteomes" id="UP000078263"/>
    </source>
</evidence>
<dbReference type="PROSITE" id="PS51257">
    <property type="entry name" value="PROKAR_LIPOPROTEIN"/>
    <property type="match status" value="1"/>
</dbReference>
<reference evidence="2 3" key="1">
    <citation type="submission" date="2016-05" db="EMBL/GenBank/DDBJ databases">
        <title>Compelete Genome Sequence of Bacteriochlorophyll-Synthesizing Bacterium Porphyrobacter neustonensis DSM 9434.</title>
        <authorList>
            <person name="Shi X.-L."/>
            <person name="Wu Y.-H."/>
            <person name="Cheng H."/>
            <person name="Xu L."/>
            <person name="Zhang X.-Q."/>
            <person name="Wang C.-S."/>
            <person name="Xu X.-W."/>
        </authorList>
    </citation>
    <scope>NUCLEOTIDE SEQUENCE [LARGE SCALE GENOMIC DNA]</scope>
    <source>
        <strain evidence="2 3">DSM 9434</strain>
    </source>
</reference>
<dbReference type="STRING" id="1112.A9D12_12560"/>
<evidence type="ECO:0000313" key="2">
    <source>
        <dbReference type="EMBL" id="ANK13635.1"/>
    </source>
</evidence>
<keyword evidence="1" id="KW-0812">Transmembrane</keyword>
<keyword evidence="1" id="KW-1133">Transmembrane helix</keyword>
<gene>
    <name evidence="2" type="ORF">A9D12_12560</name>
</gene>
<dbReference type="RefSeq" id="WP_068352346.1">
    <property type="nucleotide sequence ID" value="NZ_CP016033.1"/>
</dbReference>
<dbReference type="OrthoDB" id="8374816at2"/>
<sequence>MNMLRAAGIFFAALGCIWLLQGLGWLAWPADSFMLGRSEWALRGAIAIALGLGLLLTAFVRSRR</sequence>
<protein>
    <submittedName>
        <fullName evidence="2">Uncharacterized protein</fullName>
    </submittedName>
</protein>
<proteinExistence type="predicted"/>
<keyword evidence="1" id="KW-0472">Membrane</keyword>
<accession>A0A192D698</accession>
<organism evidence="2 3">
    <name type="scientific">Erythrobacter neustonensis</name>
    <dbReference type="NCBI Taxonomy" id="1112"/>
    <lineage>
        <taxon>Bacteria</taxon>
        <taxon>Pseudomonadati</taxon>
        <taxon>Pseudomonadota</taxon>
        <taxon>Alphaproteobacteria</taxon>
        <taxon>Sphingomonadales</taxon>
        <taxon>Erythrobacteraceae</taxon>
        <taxon>Erythrobacter/Porphyrobacter group</taxon>
        <taxon>Erythrobacter</taxon>
    </lineage>
</organism>